<dbReference type="Proteomes" id="UP000192223">
    <property type="component" value="Unplaced"/>
</dbReference>
<gene>
    <name evidence="4" type="primary">LOC112903879</name>
</gene>
<dbReference type="RefSeq" id="XP_025831733.1">
    <property type="nucleotide sequence ID" value="XM_025975948.1"/>
</dbReference>
<evidence type="ECO:0000313" key="3">
    <source>
        <dbReference type="Proteomes" id="UP000192223"/>
    </source>
</evidence>
<sequence length="237" mass="26871">MKGKYQLLVPLLRKINQASNERRQNEGEIKRLLSELQEARAKLANSHQYFISLVQQLVISKESLDKGFISETKPFTKTKVEMCTSTPIKGKNDVNTCDDGTVSNVTTENVNIDTNKDVLLSQTSSESNNKKDLINPSNLEHPQNCIDFEANTKHEENQLDNNSDVHISKCLANINILDPNDIEKIFIEQEGDDKQFNDYVSPLGSYDREKVDPLKALCPYDLFGVCRDKECPYSHCS</sequence>
<evidence type="ECO:0000256" key="2">
    <source>
        <dbReference type="SAM" id="MobiDB-lite"/>
    </source>
</evidence>
<organism evidence="3 4">
    <name type="scientific">Agrilus planipennis</name>
    <name type="common">Emerald ash borer</name>
    <name type="synonym">Agrilus marcopoli</name>
    <dbReference type="NCBI Taxonomy" id="224129"/>
    <lineage>
        <taxon>Eukaryota</taxon>
        <taxon>Metazoa</taxon>
        <taxon>Ecdysozoa</taxon>
        <taxon>Arthropoda</taxon>
        <taxon>Hexapoda</taxon>
        <taxon>Insecta</taxon>
        <taxon>Pterygota</taxon>
        <taxon>Neoptera</taxon>
        <taxon>Endopterygota</taxon>
        <taxon>Coleoptera</taxon>
        <taxon>Polyphaga</taxon>
        <taxon>Elateriformia</taxon>
        <taxon>Buprestoidea</taxon>
        <taxon>Buprestidae</taxon>
        <taxon>Agrilinae</taxon>
        <taxon>Agrilus</taxon>
    </lineage>
</organism>
<reference evidence="4" key="1">
    <citation type="submission" date="2025-08" db="UniProtKB">
        <authorList>
            <consortium name="RefSeq"/>
        </authorList>
    </citation>
    <scope>IDENTIFICATION</scope>
    <source>
        <tissue evidence="4">Entire body</tissue>
    </source>
</reference>
<proteinExistence type="predicted"/>
<feature type="region of interest" description="Disordered" evidence="2">
    <location>
        <begin position="121"/>
        <end position="140"/>
    </location>
</feature>
<dbReference type="KEGG" id="apln:112903879"/>
<keyword evidence="3" id="KW-1185">Reference proteome</keyword>
<protein>
    <submittedName>
        <fullName evidence="4">Uncharacterized protein LOC112903879</fullName>
    </submittedName>
</protein>
<dbReference type="GeneID" id="112903879"/>
<keyword evidence="1" id="KW-0175">Coiled coil</keyword>
<dbReference type="InParanoid" id="A0A7F5R6Y5"/>
<feature type="coiled-coil region" evidence="1">
    <location>
        <begin position="15"/>
        <end position="42"/>
    </location>
</feature>
<dbReference type="OrthoDB" id="8197317at2759"/>
<evidence type="ECO:0000256" key="1">
    <source>
        <dbReference type="SAM" id="Coils"/>
    </source>
</evidence>
<evidence type="ECO:0000313" key="4">
    <source>
        <dbReference type="RefSeq" id="XP_025831733.1"/>
    </source>
</evidence>
<dbReference type="AlphaFoldDB" id="A0A7F5R6Y5"/>
<accession>A0A7F5R6Y5</accession>
<name>A0A7F5R6Y5_AGRPL</name>